<comment type="caution">
    <text evidence="2">The sequence shown here is derived from an EMBL/GenBank/DDBJ whole genome shotgun (WGS) entry which is preliminary data.</text>
</comment>
<organism evidence="2 3">
    <name type="scientific">Sphingomonas oligophenolica</name>
    <dbReference type="NCBI Taxonomy" id="301154"/>
    <lineage>
        <taxon>Bacteria</taxon>
        <taxon>Pseudomonadati</taxon>
        <taxon>Pseudomonadota</taxon>
        <taxon>Alphaproteobacteria</taxon>
        <taxon>Sphingomonadales</taxon>
        <taxon>Sphingomonadaceae</taxon>
        <taxon>Sphingomonas</taxon>
    </lineage>
</organism>
<feature type="domain" description="PilZ" evidence="1">
    <location>
        <begin position="116"/>
        <end position="189"/>
    </location>
</feature>
<dbReference type="Proteomes" id="UP001419910">
    <property type="component" value="Unassembled WGS sequence"/>
</dbReference>
<protein>
    <submittedName>
        <fullName evidence="2">PilZ domain-containing protein</fullName>
    </submittedName>
</protein>
<sequence length="210" mass="23045">MASNPEPDPPAQAAVVPDRREEFRQMTVRLVAKLRTSEREELCLVRNLSSRGLTAHVYSAIEVDSAVTFEFASGVTIPARVVWQRDSVMGVQFAERTDPALILSVRERFPDAPAPRAPRVELNIGATARVNMVHRPITLNNISQGGARVAVEEPVDVREKLTLLIDGLPPLTGQVRWSRGGVAGLAFLSPVPFDILAQWLPMVQRPPESG</sequence>
<dbReference type="EMBL" id="JBDIME010000004">
    <property type="protein sequence ID" value="MEN2789434.1"/>
    <property type="molecule type" value="Genomic_DNA"/>
</dbReference>
<feature type="domain" description="PilZ" evidence="1">
    <location>
        <begin position="18"/>
        <end position="99"/>
    </location>
</feature>
<dbReference type="InterPro" id="IPR009875">
    <property type="entry name" value="PilZ_domain"/>
</dbReference>
<evidence type="ECO:0000313" key="3">
    <source>
        <dbReference type="Proteomes" id="UP001419910"/>
    </source>
</evidence>
<dbReference type="SUPFAM" id="SSF141371">
    <property type="entry name" value="PilZ domain-like"/>
    <property type="match status" value="2"/>
</dbReference>
<accession>A0ABU9Y0V2</accession>
<gene>
    <name evidence="2" type="ORF">ABC974_07355</name>
</gene>
<keyword evidence="3" id="KW-1185">Reference proteome</keyword>
<reference evidence="2 3" key="1">
    <citation type="submission" date="2024-05" db="EMBL/GenBank/DDBJ databases">
        <authorList>
            <person name="Liu Q."/>
            <person name="Xin Y.-H."/>
        </authorList>
    </citation>
    <scope>NUCLEOTIDE SEQUENCE [LARGE SCALE GENOMIC DNA]</scope>
    <source>
        <strain evidence="2 3">CGMCC 1.10181</strain>
    </source>
</reference>
<dbReference type="Pfam" id="PF07238">
    <property type="entry name" value="PilZ"/>
    <property type="match status" value="2"/>
</dbReference>
<evidence type="ECO:0000313" key="2">
    <source>
        <dbReference type="EMBL" id="MEN2789434.1"/>
    </source>
</evidence>
<proteinExistence type="predicted"/>
<name>A0ABU9Y0V2_9SPHN</name>
<dbReference type="RefSeq" id="WP_343887267.1">
    <property type="nucleotide sequence ID" value="NZ_BAAAEH010000002.1"/>
</dbReference>
<evidence type="ECO:0000259" key="1">
    <source>
        <dbReference type="Pfam" id="PF07238"/>
    </source>
</evidence>